<gene>
    <name evidence="3" type="ORF">TAPDE_003423</name>
</gene>
<dbReference type="Pfam" id="PF06032">
    <property type="entry name" value="S-Me-THD_N"/>
    <property type="match status" value="1"/>
</dbReference>
<feature type="domain" description="S-Me-THD-like C-terminal" evidence="2">
    <location>
        <begin position="282"/>
        <end position="491"/>
    </location>
</feature>
<feature type="domain" description="S-Me-THD N-terminal" evidence="1">
    <location>
        <begin position="120"/>
        <end position="279"/>
    </location>
</feature>
<dbReference type="InterPro" id="IPR027479">
    <property type="entry name" value="S-Me-THD_N_sf"/>
</dbReference>
<dbReference type="eggNOG" id="ENOG502QQBE">
    <property type="taxonomic scope" value="Eukaryota"/>
</dbReference>
<accession>R4XIU4</accession>
<dbReference type="GO" id="GO:0016787">
    <property type="term" value="F:hydrolase activity"/>
    <property type="evidence" value="ECO:0007669"/>
    <property type="project" value="InterPro"/>
</dbReference>
<dbReference type="Proteomes" id="UP000013776">
    <property type="component" value="Unassembled WGS sequence"/>
</dbReference>
<evidence type="ECO:0000313" key="3">
    <source>
        <dbReference type="EMBL" id="CCG83288.2"/>
    </source>
</evidence>
<reference evidence="3 4" key="1">
    <citation type="journal article" date="2013" name="MBio">
        <title>Genome sequencing of the plant pathogen Taphrina deformans, the causal agent of peach leaf curl.</title>
        <authorList>
            <person name="Cisse O.H."/>
            <person name="Almeida J.M.G.C.F."/>
            <person name="Fonseca A."/>
            <person name="Kumar A.A."/>
            <person name="Salojaervi J."/>
            <person name="Overmyer K."/>
            <person name="Hauser P.M."/>
            <person name="Pagni M."/>
        </authorList>
    </citation>
    <scope>NUCLEOTIDE SEQUENCE [LARGE SCALE GENOMIC DNA]</scope>
    <source>
        <strain evidence="4">PYCC 5710 / ATCC 11124 / CBS 356.35 / IMI 108563 / JCM 9778 / NBRC 8474</strain>
    </source>
</reference>
<dbReference type="SUPFAM" id="SSF160991">
    <property type="entry name" value="CV3147-like"/>
    <property type="match status" value="1"/>
</dbReference>
<name>R4XIU4_TAPDE</name>
<sequence length="507" mass="54392">MTEIVAICVTDAKANCVVAGGDPKTITITEVTLIPIPFCNNSIRVCVKCVSDLLIGNLSANITQRESTGISERSDLNWSPVAHGFIAPLLPIEGYKDNINIMNYRPHIDANRQWILSELDLKLMALGCYVLGCAGGGSTYTEYLQLRNMSRAGHVFRVAESSALSATDVVLYGGYMGSPAVSVERTSADEFMDATKELLQFLGLTKYSAVMGLEIGGGNGLQAFFAGSSKRLDVPCLDADWMGRAFPTYYQTTLCVHKRGELAPAAISSGDGRAMIMTKASDDKVVDVALRAACSEMGSRVGMAGKPVSGLDVQNYAVMNTVSLAWRIGRVIQHCQQTSSLCHVAEMIIDEVGGSGAAKKLYCGKIISVENKLYKGHNYGSITIEAANEAQDGVPLPFKTDGVLYIPYKNESILAEYENPQGLKTVLATVPDLICVVDANSGEALGVPEFRYGLRVIVLGITASPRWTSTSEGLALGGPSAFGYDIDYQPLGIYETPRSVIEEFAPV</sequence>
<keyword evidence="4" id="KW-1185">Reference proteome</keyword>
<dbReference type="PANTHER" id="PTHR11365">
    <property type="entry name" value="5-OXOPROLINASE RELATED"/>
    <property type="match status" value="1"/>
</dbReference>
<evidence type="ECO:0000313" key="4">
    <source>
        <dbReference type="Proteomes" id="UP000013776"/>
    </source>
</evidence>
<evidence type="ECO:0000259" key="2">
    <source>
        <dbReference type="Pfam" id="PF20906"/>
    </source>
</evidence>
<dbReference type="InterPro" id="IPR045079">
    <property type="entry name" value="Oxoprolinase-like"/>
</dbReference>
<comment type="caution">
    <text evidence="3">The sequence shown here is derived from an EMBL/GenBank/DDBJ whole genome shotgun (WGS) entry which is preliminary data.</text>
</comment>
<dbReference type="OrthoDB" id="5404895at2759"/>
<dbReference type="InterPro" id="IPR010318">
    <property type="entry name" value="S-Me-THD_N"/>
</dbReference>
<dbReference type="EMBL" id="CAHR02000134">
    <property type="protein sequence ID" value="CCG83288.2"/>
    <property type="molecule type" value="Genomic_DNA"/>
</dbReference>
<dbReference type="PANTHER" id="PTHR11365:SF10">
    <property type="entry name" value="HYDANTOINASE_OXOPROLINASE"/>
    <property type="match status" value="1"/>
</dbReference>
<dbReference type="InterPro" id="IPR048350">
    <property type="entry name" value="S-Me-THD-like_C"/>
</dbReference>
<dbReference type="VEuPathDB" id="FungiDB:TAPDE_003423"/>
<dbReference type="Pfam" id="PF20906">
    <property type="entry name" value="S-Me-THD_C"/>
    <property type="match status" value="1"/>
</dbReference>
<dbReference type="Gene3D" id="2.40.390.10">
    <property type="entry name" value="CV3147-like"/>
    <property type="match status" value="1"/>
</dbReference>
<proteinExistence type="predicted"/>
<dbReference type="Gene3D" id="3.40.1610.10">
    <property type="entry name" value="CV3147-like domain"/>
    <property type="match status" value="1"/>
</dbReference>
<dbReference type="AlphaFoldDB" id="R4XIU4"/>
<dbReference type="FunFam" id="3.40.1610.10:FF:000001">
    <property type="entry name" value="Hydantoinase, putative"/>
    <property type="match status" value="1"/>
</dbReference>
<organism evidence="3 4">
    <name type="scientific">Taphrina deformans (strain PYCC 5710 / ATCC 11124 / CBS 356.35 / IMI 108563 / JCM 9778 / NBRC 8474)</name>
    <name type="common">Peach leaf curl fungus</name>
    <name type="synonym">Lalaria deformans</name>
    <dbReference type="NCBI Taxonomy" id="1097556"/>
    <lineage>
        <taxon>Eukaryota</taxon>
        <taxon>Fungi</taxon>
        <taxon>Dikarya</taxon>
        <taxon>Ascomycota</taxon>
        <taxon>Taphrinomycotina</taxon>
        <taxon>Taphrinomycetes</taxon>
        <taxon>Taphrinales</taxon>
        <taxon>Taphrinaceae</taxon>
        <taxon>Taphrina</taxon>
    </lineage>
</organism>
<dbReference type="InterPro" id="IPR024071">
    <property type="entry name" value="S-Me-THD_C_sf"/>
</dbReference>
<protein>
    <submittedName>
        <fullName evidence="3">Uncharacterized protein</fullName>
    </submittedName>
</protein>
<evidence type="ECO:0000259" key="1">
    <source>
        <dbReference type="Pfam" id="PF06032"/>
    </source>
</evidence>